<organism evidence="3 4">
    <name type="scientific">Colletotrichum spaethianum</name>
    <dbReference type="NCBI Taxonomy" id="700344"/>
    <lineage>
        <taxon>Eukaryota</taxon>
        <taxon>Fungi</taxon>
        <taxon>Dikarya</taxon>
        <taxon>Ascomycota</taxon>
        <taxon>Pezizomycotina</taxon>
        <taxon>Sordariomycetes</taxon>
        <taxon>Hypocreomycetidae</taxon>
        <taxon>Glomerellales</taxon>
        <taxon>Glomerellaceae</taxon>
        <taxon>Colletotrichum</taxon>
        <taxon>Colletotrichum spaethianum species complex</taxon>
    </lineage>
</organism>
<comment type="subcellular location">
    <subcellularLocation>
        <location evidence="1">Nucleus</location>
    </subcellularLocation>
</comment>
<dbReference type="GeneID" id="73330804"/>
<gene>
    <name evidence="3" type="ORF">ColSpa_10002</name>
</gene>
<dbReference type="CDD" id="cd12148">
    <property type="entry name" value="fungal_TF_MHR"/>
    <property type="match status" value="1"/>
</dbReference>
<dbReference type="InterPro" id="IPR050613">
    <property type="entry name" value="Sec_Metabolite_Reg"/>
</dbReference>
<keyword evidence="2" id="KW-0539">Nucleus</keyword>
<evidence type="ECO:0000313" key="4">
    <source>
        <dbReference type="Proteomes" id="UP001055115"/>
    </source>
</evidence>
<keyword evidence="4" id="KW-1185">Reference proteome</keyword>
<evidence type="ECO:0000313" key="3">
    <source>
        <dbReference type="EMBL" id="GKT49821.1"/>
    </source>
</evidence>
<evidence type="ECO:0000256" key="1">
    <source>
        <dbReference type="ARBA" id="ARBA00004123"/>
    </source>
</evidence>
<name>A0AA37PCM3_9PEZI</name>
<dbReference type="AlphaFoldDB" id="A0AA37PCM3"/>
<dbReference type="PANTHER" id="PTHR31001">
    <property type="entry name" value="UNCHARACTERIZED TRANSCRIPTIONAL REGULATORY PROTEIN"/>
    <property type="match status" value="1"/>
</dbReference>
<accession>A0AA37PCM3</accession>
<dbReference type="PANTHER" id="PTHR31001:SF85">
    <property type="entry name" value="ZN(II)2CYS6 TRANSCRIPTION FACTOR (EUROFUNG)"/>
    <property type="match status" value="1"/>
</dbReference>
<dbReference type="RefSeq" id="XP_049132171.1">
    <property type="nucleotide sequence ID" value="XM_049276214.1"/>
</dbReference>
<dbReference type="EMBL" id="BQXU01000032">
    <property type="protein sequence ID" value="GKT49821.1"/>
    <property type="molecule type" value="Genomic_DNA"/>
</dbReference>
<dbReference type="Proteomes" id="UP001055115">
    <property type="component" value="Unassembled WGS sequence"/>
</dbReference>
<reference evidence="3 4" key="1">
    <citation type="submission" date="2022-03" db="EMBL/GenBank/DDBJ databases">
        <title>Genome data of Colletotrichum spp.</title>
        <authorList>
            <person name="Utami Y.D."/>
            <person name="Hiruma K."/>
        </authorList>
    </citation>
    <scope>NUCLEOTIDE SEQUENCE [LARGE SCALE GENOMIC DNA]</scope>
    <source>
        <strain evidence="3 4">MAFF 239500</strain>
    </source>
</reference>
<evidence type="ECO:0000256" key="2">
    <source>
        <dbReference type="ARBA" id="ARBA00023242"/>
    </source>
</evidence>
<proteinExistence type="predicted"/>
<dbReference type="GO" id="GO:0005634">
    <property type="term" value="C:nucleus"/>
    <property type="evidence" value="ECO:0007669"/>
    <property type="project" value="UniProtKB-SubCell"/>
</dbReference>
<comment type="caution">
    <text evidence="3">The sequence shown here is derived from an EMBL/GenBank/DDBJ whole genome shotgun (WGS) entry which is preliminary data.</text>
</comment>
<sequence length="171" mass="19312">MAVVFDDTIRALIDVEFDQAAWLPAVEVPDKGRQSSDAGIPFTAQLLACVPPIPAIEVLWRVFLERVDPVTKVIHVPTFRMRIVDAMNDFTNVPLDTVALLFSIFLTASGSLSRQEYWDMLGQSKSDAIDDFTLGFKLALTEKNYLKNLNLEVLRSLTLYSFRQTTRILKC</sequence>
<protein>
    <submittedName>
        <fullName evidence="3">Aurofusarin cluster transcription factor aurR2</fullName>
    </submittedName>
</protein>